<dbReference type="InParanoid" id="B9SL22"/>
<dbReference type="Proteomes" id="UP000008311">
    <property type="component" value="Unassembled WGS sequence"/>
</dbReference>
<sequence length="74" mass="8456">MESNKETLGELGGSETIKETYWLHNAEESYQGSLATYRLALGRPCEGHAWRPLDNHRTLPYNSAMNLRFSCCYS</sequence>
<keyword evidence="2" id="KW-1185">Reference proteome</keyword>
<gene>
    <name evidence="1" type="ORF">RCOM_0848910</name>
</gene>
<evidence type="ECO:0000313" key="1">
    <source>
        <dbReference type="EMBL" id="EEF35713.1"/>
    </source>
</evidence>
<proteinExistence type="predicted"/>
<reference evidence="2" key="1">
    <citation type="journal article" date="2010" name="Nat. Biotechnol.">
        <title>Draft genome sequence of the oilseed species Ricinus communis.</title>
        <authorList>
            <person name="Chan A.P."/>
            <person name="Crabtree J."/>
            <person name="Zhao Q."/>
            <person name="Lorenzi H."/>
            <person name="Orvis J."/>
            <person name="Puiu D."/>
            <person name="Melake-Berhan A."/>
            <person name="Jones K.M."/>
            <person name="Redman J."/>
            <person name="Chen G."/>
            <person name="Cahoon E.B."/>
            <person name="Gedil M."/>
            <person name="Stanke M."/>
            <person name="Haas B.J."/>
            <person name="Wortman J.R."/>
            <person name="Fraser-Liggett C.M."/>
            <person name="Ravel J."/>
            <person name="Rabinowicz P.D."/>
        </authorList>
    </citation>
    <scope>NUCLEOTIDE SEQUENCE [LARGE SCALE GENOMIC DNA]</scope>
    <source>
        <strain evidence="2">cv. Hale</strain>
    </source>
</reference>
<accession>B9SL22</accession>
<dbReference type="EMBL" id="EQ974008">
    <property type="protein sequence ID" value="EEF35713.1"/>
    <property type="molecule type" value="Genomic_DNA"/>
</dbReference>
<name>B9SL22_RICCO</name>
<dbReference type="AlphaFoldDB" id="B9SL22"/>
<organism evidence="1 2">
    <name type="scientific">Ricinus communis</name>
    <name type="common">Castor bean</name>
    <dbReference type="NCBI Taxonomy" id="3988"/>
    <lineage>
        <taxon>Eukaryota</taxon>
        <taxon>Viridiplantae</taxon>
        <taxon>Streptophyta</taxon>
        <taxon>Embryophyta</taxon>
        <taxon>Tracheophyta</taxon>
        <taxon>Spermatophyta</taxon>
        <taxon>Magnoliopsida</taxon>
        <taxon>eudicotyledons</taxon>
        <taxon>Gunneridae</taxon>
        <taxon>Pentapetalae</taxon>
        <taxon>rosids</taxon>
        <taxon>fabids</taxon>
        <taxon>Malpighiales</taxon>
        <taxon>Euphorbiaceae</taxon>
        <taxon>Acalyphoideae</taxon>
        <taxon>Acalypheae</taxon>
        <taxon>Ricinus</taxon>
    </lineage>
</organism>
<protein>
    <submittedName>
        <fullName evidence="1">Uncharacterized protein</fullName>
    </submittedName>
</protein>
<evidence type="ECO:0000313" key="2">
    <source>
        <dbReference type="Proteomes" id="UP000008311"/>
    </source>
</evidence>